<gene>
    <name evidence="2" type="ORF">HCDG_06375</name>
</gene>
<evidence type="ECO:0000313" key="2">
    <source>
        <dbReference type="EMBL" id="EER39270.1"/>
    </source>
</evidence>
<dbReference type="PANTHER" id="PTHR38702">
    <property type="entry name" value="CALPONIN-HOMOLOGY (CH) DOMAIN-CONTAINING PROTEIN"/>
    <property type="match status" value="1"/>
</dbReference>
<dbReference type="STRING" id="544712.C6HJJ4"/>
<dbReference type="PROSITE" id="PS51257">
    <property type="entry name" value="PROKAR_LIPOPROTEIN"/>
    <property type="match status" value="1"/>
</dbReference>
<reference evidence="3" key="1">
    <citation type="submission" date="2009-05" db="EMBL/GenBank/DDBJ databases">
        <title>The genome sequence of Ajellomyces capsulatus strain H143.</title>
        <authorList>
            <person name="Champion M."/>
            <person name="Cuomo C.A."/>
            <person name="Ma L.-J."/>
            <person name="Henn M.R."/>
            <person name="Sil A."/>
            <person name="Goldman B."/>
            <person name="Young S.K."/>
            <person name="Kodira C.D."/>
            <person name="Zeng Q."/>
            <person name="Koehrsen M."/>
            <person name="Alvarado L."/>
            <person name="Berlin A.M."/>
            <person name="Borenstein D."/>
            <person name="Chen Z."/>
            <person name="Engels R."/>
            <person name="Freedman E."/>
            <person name="Gellesch M."/>
            <person name="Goldberg J."/>
            <person name="Griggs A."/>
            <person name="Gujja S."/>
            <person name="Heiman D.I."/>
            <person name="Hepburn T.A."/>
            <person name="Howarth C."/>
            <person name="Jen D."/>
            <person name="Larson L."/>
            <person name="Lewis B."/>
            <person name="Mehta T."/>
            <person name="Park D."/>
            <person name="Pearson M."/>
            <person name="Roberts A."/>
            <person name="Saif S."/>
            <person name="Shea T.D."/>
            <person name="Shenoy N."/>
            <person name="Sisk P."/>
            <person name="Stolte C."/>
            <person name="Sykes S."/>
            <person name="Walk T."/>
            <person name="White J."/>
            <person name="Yandava C."/>
            <person name="Klein B."/>
            <person name="McEwen J.G."/>
            <person name="Puccia R."/>
            <person name="Goldman G.H."/>
            <person name="Felipe M.S."/>
            <person name="Nino-Vega G."/>
            <person name="San-Blas G."/>
            <person name="Taylor J.W."/>
            <person name="Mendoza L."/>
            <person name="Galagan J.E."/>
            <person name="Nusbaum C."/>
            <person name="Birren B.W."/>
        </authorList>
    </citation>
    <scope>NUCLEOTIDE SEQUENCE [LARGE SCALE GENOMIC DNA]</scope>
    <source>
        <strain evidence="3">H143</strain>
    </source>
</reference>
<dbReference type="OrthoDB" id="2534759at2759"/>
<feature type="region of interest" description="Disordered" evidence="1">
    <location>
        <begin position="1"/>
        <end position="69"/>
    </location>
</feature>
<dbReference type="PANTHER" id="PTHR38702:SF1">
    <property type="entry name" value="CALPONIN-HOMOLOGY (CH) DOMAIN-CONTAINING PROTEIN"/>
    <property type="match status" value="1"/>
</dbReference>
<accession>C6HJJ4</accession>
<name>C6HJJ4_AJECH</name>
<dbReference type="VEuPathDB" id="FungiDB:HCDG_06375"/>
<protein>
    <submittedName>
        <fullName evidence="2">Uncharacterized protein</fullName>
    </submittedName>
</protein>
<dbReference type="OMA" id="LQGMHIL"/>
<dbReference type="AlphaFoldDB" id="C6HJJ4"/>
<evidence type="ECO:0000313" key="3">
    <source>
        <dbReference type="Proteomes" id="UP000002624"/>
    </source>
</evidence>
<feature type="compositionally biased region" description="Polar residues" evidence="1">
    <location>
        <begin position="14"/>
        <end position="34"/>
    </location>
</feature>
<proteinExistence type="predicted"/>
<feature type="compositionally biased region" description="Basic and acidic residues" evidence="1">
    <location>
        <begin position="1"/>
        <end position="11"/>
    </location>
</feature>
<feature type="compositionally biased region" description="Low complexity" evidence="1">
    <location>
        <begin position="39"/>
        <end position="63"/>
    </location>
</feature>
<dbReference type="EMBL" id="GG692429">
    <property type="protein sequence ID" value="EER39270.1"/>
    <property type="molecule type" value="Genomic_DNA"/>
</dbReference>
<evidence type="ECO:0000256" key="1">
    <source>
        <dbReference type="SAM" id="MobiDB-lite"/>
    </source>
</evidence>
<feature type="region of interest" description="Disordered" evidence="1">
    <location>
        <begin position="222"/>
        <end position="260"/>
    </location>
</feature>
<dbReference type="HOGENOM" id="CLU_023476_0_0_1"/>
<sequence length="532" mass="59393">MASQGDRDRPPYPDTQNPSRSPSLSPTPAVSSCPSPDRTFSTMSTVSSVSNFSGDAKSGVSSSSRRRGYIRPQGVEFAESAKNRESVMSLGSIAHLQYYFARTGLLDGKGAQFAKANRKKGEKSLLQQQQHQDIPRLMLSQQPQLGEDFVESPIDDMAGGCDEMGDDGWDENEPVMLPPTVSTYSIRNHYIPPPPDLESLRRELQTALAKARFVLTAAKEQLTPQLLSPTPRDRSPDGLSDPEDEATISETPTAARSPRGWHEIEGMHILDVVTFAIRAAKIYYTAHENPERLASIKSERKIREELLQVLEVLKKWATRDFAGGLRDGERASLLAWIAGVGEMLDEERKLEEIEMQRRSSFIWANGEWDGREREQAGSFLQCLETSNRPLPAWDSVETNPLPTPLLARLKDGRDLVRFHNEAVKLSHRQFGQIKSFHEDVAKPYRLADNLRYWVKAAEIRWEIKLELDVMAVVNGEDDEAWKSFDTALMAWCKGVREELVRDWKAKGSHSATVSPVDPGTAPTVAGLGIDAL</sequence>
<dbReference type="eggNOG" id="ENOG502QWQI">
    <property type="taxonomic scope" value="Eukaryota"/>
</dbReference>
<organism evidence="2 3">
    <name type="scientific">Ajellomyces capsulatus (strain H143)</name>
    <name type="common">Darling's disease fungus</name>
    <name type="synonym">Histoplasma capsulatum</name>
    <dbReference type="NCBI Taxonomy" id="544712"/>
    <lineage>
        <taxon>Eukaryota</taxon>
        <taxon>Fungi</taxon>
        <taxon>Dikarya</taxon>
        <taxon>Ascomycota</taxon>
        <taxon>Pezizomycotina</taxon>
        <taxon>Eurotiomycetes</taxon>
        <taxon>Eurotiomycetidae</taxon>
        <taxon>Onygenales</taxon>
        <taxon>Ajellomycetaceae</taxon>
        <taxon>Histoplasma</taxon>
    </lineage>
</organism>
<dbReference type="Proteomes" id="UP000002624">
    <property type="component" value="Unassembled WGS sequence"/>
</dbReference>